<dbReference type="Proteomes" id="UP000298860">
    <property type="component" value="Unassembled WGS sequence"/>
</dbReference>
<dbReference type="InterPro" id="IPR029058">
    <property type="entry name" value="AB_hydrolase_fold"/>
</dbReference>
<evidence type="ECO:0000313" key="2">
    <source>
        <dbReference type="Proteomes" id="UP000298860"/>
    </source>
</evidence>
<evidence type="ECO:0000313" key="1">
    <source>
        <dbReference type="EMBL" id="GDY28541.1"/>
    </source>
</evidence>
<evidence type="ECO:0008006" key="3">
    <source>
        <dbReference type="Google" id="ProtNLM"/>
    </source>
</evidence>
<keyword evidence="2" id="KW-1185">Reference proteome</keyword>
<proteinExistence type="predicted"/>
<dbReference type="AlphaFoldDB" id="A0A4D4IWH9"/>
<organism evidence="1 2">
    <name type="scientific">Gandjariella thermophila</name>
    <dbReference type="NCBI Taxonomy" id="1931992"/>
    <lineage>
        <taxon>Bacteria</taxon>
        <taxon>Bacillati</taxon>
        <taxon>Actinomycetota</taxon>
        <taxon>Actinomycetes</taxon>
        <taxon>Pseudonocardiales</taxon>
        <taxon>Pseudonocardiaceae</taxon>
        <taxon>Gandjariella</taxon>
    </lineage>
</organism>
<gene>
    <name evidence="1" type="ORF">GTS_01740</name>
</gene>
<protein>
    <recommendedName>
        <fullName evidence="3">Chemotaxis protein</fullName>
    </recommendedName>
</protein>
<dbReference type="SUPFAM" id="SSF53474">
    <property type="entry name" value="alpha/beta-Hydrolases"/>
    <property type="match status" value="1"/>
</dbReference>
<name>A0A4D4IWH9_9PSEU</name>
<comment type="caution">
    <text evidence="1">The sequence shown here is derived from an EMBL/GenBank/DDBJ whole genome shotgun (WGS) entry which is preliminary data.</text>
</comment>
<accession>A0A4D4IWH9</accession>
<dbReference type="EMBL" id="BJFL01000001">
    <property type="protein sequence ID" value="GDY28541.1"/>
    <property type="molecule type" value="Genomic_DNA"/>
</dbReference>
<reference evidence="2" key="1">
    <citation type="submission" date="2019-04" db="EMBL/GenBank/DDBJ databases">
        <title>Draft genome sequence of Pseudonocardiaceae bacterium SL3-2-4.</title>
        <authorList>
            <person name="Ningsih F."/>
            <person name="Yokota A."/>
            <person name="Sakai Y."/>
            <person name="Nanatani K."/>
            <person name="Yabe S."/>
            <person name="Oetari A."/>
            <person name="Sjamsuridzal W."/>
        </authorList>
    </citation>
    <scope>NUCLEOTIDE SEQUENCE [LARGE SCALE GENOMIC DNA]</scope>
    <source>
        <strain evidence="2">SL3-2-4</strain>
    </source>
</reference>
<sequence>MTRRLAVVLVHGVEINDKHFGDTAIARLKHTFQRATGVDADDALVVEPAFWAPVIQPYEDNLFRRVLGSPDGGYFRWLNSQGTRADRGSATAVLLAAASGLLRWVPGAAKLDFPTLRWLTVQYIGDAIAYQITSGDRTIYDQVHLVLARTLRELARRAGADAPLCVLAHSLGSVIATNYLYDLQVEAGRKDGRKDVRRISDRVRKTSQKTPLERGETLSFLYTLGSPIALWALRYRNFGRPVHVPPPQLADHHPELRGRSEWINFYHKDDLVSSPLKPLNDEYAEHVSEDREVSVGPPWLSWTPLSHPWYWNDRRVIDPVGKTLANAWRTLNHH</sequence>